<keyword evidence="1" id="KW-0378">Hydrolase</keyword>
<organism evidence="1">
    <name type="scientific">uncultured marine virus</name>
    <dbReference type="NCBI Taxonomy" id="186617"/>
    <lineage>
        <taxon>Viruses</taxon>
        <taxon>environmental samples</taxon>
    </lineage>
</organism>
<keyword evidence="1" id="KW-0547">Nucleotide-binding</keyword>
<dbReference type="GO" id="GO:0004386">
    <property type="term" value="F:helicase activity"/>
    <property type="evidence" value="ECO:0007669"/>
    <property type="project" value="UniProtKB-KW"/>
</dbReference>
<reference evidence="1" key="1">
    <citation type="journal article" date="2015" name="Front. Microbiol.">
        <title>Combining genomic sequencing methods to explore viral diversity and reveal potential virus-host interactions.</title>
        <authorList>
            <person name="Chow C.E."/>
            <person name="Winget D.M."/>
            <person name="White R.A.III."/>
            <person name="Hallam S.J."/>
            <person name="Suttle C.A."/>
        </authorList>
    </citation>
    <scope>NUCLEOTIDE SEQUENCE</scope>
    <source>
        <strain evidence="1">Oxic1_6</strain>
    </source>
</reference>
<evidence type="ECO:0000313" key="1">
    <source>
        <dbReference type="EMBL" id="AKH48034.1"/>
    </source>
</evidence>
<dbReference type="EMBL" id="KR029601">
    <property type="protein sequence ID" value="AKH48034.1"/>
    <property type="molecule type" value="Genomic_DNA"/>
</dbReference>
<sequence length="165" mass="18113">MEVAFPPHDGPPSTSKASLECIHVGLRLPLSVWVIQRIPVNAEDERRFLFQGPAKADVTDARVRVFAVARVLVHLCGDEASDPGGLRQLFERVSDLLHMRYRAHVWVALFYLVQVVDAHPLPVVSADASTSAGADLVDRVHPVVRHQDALVEQGEQVVSLDGCIV</sequence>
<keyword evidence="1" id="KW-0347">Helicase</keyword>
<keyword evidence="1" id="KW-0067">ATP-binding</keyword>
<name>A0A0F7L639_9VIRU</name>
<accession>A0A0F7L639</accession>
<protein>
    <submittedName>
        <fullName evidence="1">Replicative DNA helicase</fullName>
    </submittedName>
</protein>
<proteinExistence type="predicted"/>
<reference evidence="1" key="2">
    <citation type="submission" date="2015-03" db="EMBL/GenBank/DDBJ databases">
        <authorList>
            <person name="Chow C.-E.T."/>
            <person name="Winget D.M."/>
            <person name="White R.A.III."/>
            <person name="Hallam S.J."/>
            <person name="Suttle C.A."/>
        </authorList>
    </citation>
    <scope>NUCLEOTIDE SEQUENCE</scope>
    <source>
        <strain evidence="1">Oxic1_6</strain>
    </source>
</reference>